<dbReference type="InterPro" id="IPR050884">
    <property type="entry name" value="CNP_phosphodiesterase-III"/>
</dbReference>
<dbReference type="GO" id="GO:0016787">
    <property type="term" value="F:hydrolase activity"/>
    <property type="evidence" value="ECO:0007669"/>
    <property type="project" value="UniProtKB-KW"/>
</dbReference>
<keyword evidence="4" id="KW-1185">Reference proteome</keyword>
<dbReference type="AlphaFoldDB" id="A0A1J4N1B4"/>
<dbReference type="Gene3D" id="3.60.21.10">
    <property type="match status" value="1"/>
</dbReference>
<dbReference type="Proteomes" id="UP000033772">
    <property type="component" value="Unassembled WGS sequence"/>
</dbReference>
<reference evidence="3" key="1">
    <citation type="submission" date="2016-10" db="EMBL/GenBank/DDBJ databases">
        <title>Draft Genome Sequence of Nocardioides luteus Strain BAFB, an Alkane-Degrading Bacterium Isolated from JP-7 Polluted Soil.</title>
        <authorList>
            <person name="Brown L."/>
            <person name="Ruiz O.N."/>
            <person name="Gunasekera T."/>
        </authorList>
    </citation>
    <scope>NUCLEOTIDE SEQUENCE [LARGE SCALE GENOMIC DNA]</scope>
    <source>
        <strain evidence="3">BAFB</strain>
    </source>
</reference>
<evidence type="ECO:0000256" key="1">
    <source>
        <dbReference type="ARBA" id="ARBA00022723"/>
    </source>
</evidence>
<evidence type="ECO:0000256" key="2">
    <source>
        <dbReference type="ARBA" id="ARBA00022801"/>
    </source>
</evidence>
<protein>
    <submittedName>
        <fullName evidence="3">Metallophosphoesterase</fullName>
    </submittedName>
</protein>
<dbReference type="RefSeq" id="WP_052694043.1">
    <property type="nucleotide sequence ID" value="NZ_JZDQ02000041.1"/>
</dbReference>
<dbReference type="EMBL" id="JZDQ02000041">
    <property type="protein sequence ID" value="OIJ24328.1"/>
    <property type="molecule type" value="Genomic_DNA"/>
</dbReference>
<proteinExistence type="predicted"/>
<dbReference type="PANTHER" id="PTHR42988:SF2">
    <property type="entry name" value="CYCLIC NUCLEOTIDE PHOSPHODIESTERASE CBUA0032-RELATED"/>
    <property type="match status" value="1"/>
</dbReference>
<dbReference type="SUPFAM" id="SSF56300">
    <property type="entry name" value="Metallo-dependent phosphatases"/>
    <property type="match status" value="1"/>
</dbReference>
<keyword evidence="2" id="KW-0378">Hydrolase</keyword>
<comment type="caution">
    <text evidence="3">The sequence shown here is derived from an EMBL/GenBank/DDBJ whole genome shotgun (WGS) entry which is preliminary data.</text>
</comment>
<dbReference type="NCBIfam" id="TIGR03767">
    <property type="entry name" value="P_acnes_RR"/>
    <property type="match status" value="1"/>
</dbReference>
<accession>A0A1J4N1B4</accession>
<dbReference type="STRING" id="1844.UG56_023410"/>
<sequence>MGVTSESGRIVAGGRKGTYVRLAEGPQERHISRTDLARKPEDLGDPILTVAHLSDMHICDHQSPARVEVLDRLMDPDSTARELIDEIGTYRAQELLTAQVGAAMVEAVNEITEGPVGGGPLDLAIATGDNTDNGQYNELDWYLTLLDGGRLTPDSGDMLHYEGVATLPDKRFWHPQGETYDMRRGDHGFPLVPGLLKAVRRAIDSPGLEVPWLAVNGNHDGLLQGTVPGNTAIGEVAVGDLKAIAMPEHWTDEAKAKLIAGLVSGDPAALAMLAELEPYQVTADRRRRQTTLQEFIDSHVHDEAKPPGHGFRAGGEPYYRYDVNDEVTFVVLDTVNPAGGFQGSLDAEQLEWLDAVLASTDYDERLAVIASHHDVASLTNDMSGAGGTRRVLGDEVEKTVSRHESAVLWLNGHTHRTSVRPRGSWWEVTAPSLIDWPQQGRVVELISDGDVLTIATTMLDHAGPARWSGSIEKVGHLASLSRELAANDWQGPQVPLAEHPAAGTAQDRNVLLHLLDPRA</sequence>
<keyword evidence="1" id="KW-0479">Metal-binding</keyword>
<organism evidence="3 4">
    <name type="scientific">Nocardioides luteus</name>
    <dbReference type="NCBI Taxonomy" id="1844"/>
    <lineage>
        <taxon>Bacteria</taxon>
        <taxon>Bacillati</taxon>
        <taxon>Actinomycetota</taxon>
        <taxon>Actinomycetes</taxon>
        <taxon>Propionibacteriales</taxon>
        <taxon>Nocardioidaceae</taxon>
        <taxon>Nocardioides</taxon>
    </lineage>
</organism>
<dbReference type="PANTHER" id="PTHR42988">
    <property type="entry name" value="PHOSPHOHYDROLASE"/>
    <property type="match status" value="1"/>
</dbReference>
<evidence type="ECO:0000313" key="4">
    <source>
        <dbReference type="Proteomes" id="UP000033772"/>
    </source>
</evidence>
<name>A0A1J4N1B4_9ACTN</name>
<dbReference type="OrthoDB" id="8132905at2"/>
<gene>
    <name evidence="3" type="ORF">UG56_023410</name>
</gene>
<dbReference type="InterPro" id="IPR029052">
    <property type="entry name" value="Metallo-depent_PP-like"/>
</dbReference>
<evidence type="ECO:0000313" key="3">
    <source>
        <dbReference type="EMBL" id="OIJ24328.1"/>
    </source>
</evidence>
<dbReference type="GO" id="GO:0046872">
    <property type="term" value="F:metal ion binding"/>
    <property type="evidence" value="ECO:0007669"/>
    <property type="project" value="UniProtKB-KW"/>
</dbReference>
<dbReference type="InterPro" id="IPR022506">
    <property type="entry name" value="Metallophosphoesterase_PPA1498"/>
</dbReference>